<dbReference type="PANTHER" id="PTHR14256:SF1">
    <property type="entry name" value="GEO09626P1"/>
    <property type="match status" value="1"/>
</dbReference>
<dbReference type="Proteomes" id="UP000076502">
    <property type="component" value="Unassembled WGS sequence"/>
</dbReference>
<sequence>MGKMQGLTIASLKKNPMLLPLFLCIGVGAVGSSLYLMRLAFRDPDVTWFTKKNPEPWNEYKDKDYKVMRTNK</sequence>
<dbReference type="Pfam" id="PF06522">
    <property type="entry name" value="B12D"/>
    <property type="match status" value="1"/>
</dbReference>
<dbReference type="AlphaFoldDB" id="A0A154PB28"/>
<dbReference type="PANTHER" id="PTHR14256">
    <property type="entry name" value="NADH-UBIQUINONE OXIDOREDUCTASE MLRQ SUBUNIT"/>
    <property type="match status" value="1"/>
</dbReference>
<dbReference type="STRING" id="178035.A0A154PB28"/>
<accession>A0A154PB28</accession>
<keyword evidence="2" id="KW-1185">Reference proteome</keyword>
<dbReference type="EMBL" id="KQ434864">
    <property type="protein sequence ID" value="KZC09043.1"/>
    <property type="molecule type" value="Genomic_DNA"/>
</dbReference>
<gene>
    <name evidence="1" type="ORF">WN55_11506</name>
</gene>
<proteinExistence type="predicted"/>
<evidence type="ECO:0000313" key="1">
    <source>
        <dbReference type="EMBL" id="KZC09043.1"/>
    </source>
</evidence>
<protein>
    <submittedName>
        <fullName evidence="1">NADH dehydrogenase [ubiquinone] 1 alpha subcomplex subunit 4</fullName>
    </submittedName>
</protein>
<organism evidence="1 2">
    <name type="scientific">Dufourea novaeangliae</name>
    <name type="common">Sweat bee</name>
    <dbReference type="NCBI Taxonomy" id="178035"/>
    <lineage>
        <taxon>Eukaryota</taxon>
        <taxon>Metazoa</taxon>
        <taxon>Ecdysozoa</taxon>
        <taxon>Arthropoda</taxon>
        <taxon>Hexapoda</taxon>
        <taxon>Insecta</taxon>
        <taxon>Pterygota</taxon>
        <taxon>Neoptera</taxon>
        <taxon>Endopterygota</taxon>
        <taxon>Hymenoptera</taxon>
        <taxon>Apocrita</taxon>
        <taxon>Aculeata</taxon>
        <taxon>Apoidea</taxon>
        <taxon>Anthophila</taxon>
        <taxon>Halictidae</taxon>
        <taxon>Rophitinae</taxon>
        <taxon>Dufourea</taxon>
    </lineage>
</organism>
<reference evidence="1 2" key="1">
    <citation type="submission" date="2015-07" db="EMBL/GenBank/DDBJ databases">
        <title>The genome of Dufourea novaeangliae.</title>
        <authorList>
            <person name="Pan H."/>
            <person name="Kapheim K."/>
        </authorList>
    </citation>
    <scope>NUCLEOTIDE SEQUENCE [LARGE SCALE GENOMIC DNA]</scope>
    <source>
        <strain evidence="1">0120121106</strain>
        <tissue evidence="1">Whole body</tissue>
    </source>
</reference>
<dbReference type="OrthoDB" id="5511684at2759"/>
<name>A0A154PB28_DUFNO</name>
<dbReference type="InterPro" id="IPR010530">
    <property type="entry name" value="B12D"/>
</dbReference>
<keyword evidence="1" id="KW-0830">Ubiquinone</keyword>
<evidence type="ECO:0000313" key="2">
    <source>
        <dbReference type="Proteomes" id="UP000076502"/>
    </source>
</evidence>